<comment type="caution">
    <text evidence="1">The sequence shown here is derived from an EMBL/GenBank/DDBJ whole genome shotgun (WGS) entry which is preliminary data.</text>
</comment>
<gene>
    <name evidence="1" type="ORF">OFUS_LOCUS11903</name>
</gene>
<proteinExistence type="predicted"/>
<dbReference type="EMBL" id="CAIIXF020000006">
    <property type="protein sequence ID" value="CAH1785903.1"/>
    <property type="molecule type" value="Genomic_DNA"/>
</dbReference>
<accession>A0A8J1U3X2</accession>
<evidence type="ECO:0000313" key="2">
    <source>
        <dbReference type="Proteomes" id="UP000749559"/>
    </source>
</evidence>
<feature type="non-terminal residue" evidence="1">
    <location>
        <position position="109"/>
    </location>
</feature>
<dbReference type="Proteomes" id="UP000749559">
    <property type="component" value="Unassembled WGS sequence"/>
</dbReference>
<reference evidence="1" key="1">
    <citation type="submission" date="2022-03" db="EMBL/GenBank/DDBJ databases">
        <authorList>
            <person name="Martin C."/>
        </authorList>
    </citation>
    <scope>NUCLEOTIDE SEQUENCE</scope>
</reference>
<evidence type="ECO:0000313" key="1">
    <source>
        <dbReference type="EMBL" id="CAH1785903.1"/>
    </source>
</evidence>
<dbReference type="AlphaFoldDB" id="A0A8J1U3X2"/>
<keyword evidence="2" id="KW-1185">Reference proteome</keyword>
<name>A0A8J1U3X2_OWEFU</name>
<protein>
    <submittedName>
        <fullName evidence="1">Uncharacterized protein</fullName>
    </submittedName>
</protein>
<organism evidence="1 2">
    <name type="scientific">Owenia fusiformis</name>
    <name type="common">Polychaete worm</name>
    <dbReference type="NCBI Taxonomy" id="6347"/>
    <lineage>
        <taxon>Eukaryota</taxon>
        <taxon>Metazoa</taxon>
        <taxon>Spiralia</taxon>
        <taxon>Lophotrochozoa</taxon>
        <taxon>Annelida</taxon>
        <taxon>Polychaeta</taxon>
        <taxon>Sedentaria</taxon>
        <taxon>Canalipalpata</taxon>
        <taxon>Sabellida</taxon>
        <taxon>Oweniida</taxon>
        <taxon>Oweniidae</taxon>
        <taxon>Owenia</taxon>
    </lineage>
</organism>
<sequence>MTGPMTDWELLYKPGTSAKSLLSKEGVTGHITKNICIDNTAASVQRNNNVNSNDLYPGENIPQTLTESGGTDTVYNGKVPRLLSGTDEATITSYSLIEDDQENVSDSED</sequence>